<dbReference type="Proteomes" id="UP000828251">
    <property type="component" value="Unassembled WGS sequence"/>
</dbReference>
<proteinExistence type="predicted"/>
<sequence>MGPTKASDADSFPAIFYQQYWHIIGKDIFDFCLDILNNGSSLEEINMTYLVLIPKTANPTNLKNYHPISLCTVIYKIIAKTVANRLQKVLNRSIDEAQSAFVLGRLISDNVLLAYEVLHSFKNKSRIQFQVFKGLATRGSFESYLFLFCGEGLSALMRLGSQEKKISGAKVCRSAPPITHLMFVDDCILFGEVSNRGICVLKDILEEYESCSGQCVNFKKSTMFFSSNKNDQDKNLVFQILNVWCSTNPEKYLGLLNMELDRLKLSVPVERLYVVRWVAPIGRRLKINFDAAYNKHRKESCSGEANKVAHIIALEGIKRRESAYLVNQVHSGAAEIVAEDRRRTECMKELRRQRADDEEENVL</sequence>
<organism evidence="1 2">
    <name type="scientific">Gossypium stocksii</name>
    <dbReference type="NCBI Taxonomy" id="47602"/>
    <lineage>
        <taxon>Eukaryota</taxon>
        <taxon>Viridiplantae</taxon>
        <taxon>Streptophyta</taxon>
        <taxon>Embryophyta</taxon>
        <taxon>Tracheophyta</taxon>
        <taxon>Spermatophyta</taxon>
        <taxon>Magnoliopsida</taxon>
        <taxon>eudicotyledons</taxon>
        <taxon>Gunneridae</taxon>
        <taxon>Pentapetalae</taxon>
        <taxon>rosids</taxon>
        <taxon>malvids</taxon>
        <taxon>Malvales</taxon>
        <taxon>Malvaceae</taxon>
        <taxon>Malvoideae</taxon>
        <taxon>Gossypium</taxon>
    </lineage>
</organism>
<accession>A0A9D3V511</accession>
<gene>
    <name evidence="1" type="ORF">J1N35_024790</name>
</gene>
<comment type="caution">
    <text evidence="1">The sequence shown here is derived from an EMBL/GenBank/DDBJ whole genome shotgun (WGS) entry which is preliminary data.</text>
</comment>
<keyword evidence="2" id="KW-1185">Reference proteome</keyword>
<dbReference type="EMBL" id="JAIQCV010000008">
    <property type="protein sequence ID" value="KAH1072462.1"/>
    <property type="molecule type" value="Genomic_DNA"/>
</dbReference>
<dbReference type="OrthoDB" id="997823at2759"/>
<dbReference type="AlphaFoldDB" id="A0A9D3V511"/>
<reference evidence="1 2" key="1">
    <citation type="journal article" date="2021" name="Plant Biotechnol. J.">
        <title>Multi-omics assisted identification of the key and species-specific regulatory components of drought-tolerant mechanisms in Gossypium stocksii.</title>
        <authorList>
            <person name="Yu D."/>
            <person name="Ke L."/>
            <person name="Zhang D."/>
            <person name="Wu Y."/>
            <person name="Sun Y."/>
            <person name="Mei J."/>
            <person name="Sun J."/>
            <person name="Sun Y."/>
        </authorList>
    </citation>
    <scope>NUCLEOTIDE SEQUENCE [LARGE SCALE GENOMIC DNA]</scope>
    <source>
        <strain evidence="2">cv. E1</strain>
        <tissue evidence="1">Leaf</tissue>
    </source>
</reference>
<dbReference type="InterPro" id="IPR052343">
    <property type="entry name" value="Retrotransposon-Effector_Assoc"/>
</dbReference>
<dbReference type="CDD" id="cd01650">
    <property type="entry name" value="RT_nLTR_like"/>
    <property type="match status" value="1"/>
</dbReference>
<evidence type="ECO:0000313" key="1">
    <source>
        <dbReference type="EMBL" id="KAH1072462.1"/>
    </source>
</evidence>
<evidence type="ECO:0008006" key="3">
    <source>
        <dbReference type="Google" id="ProtNLM"/>
    </source>
</evidence>
<dbReference type="PANTHER" id="PTHR46890">
    <property type="entry name" value="NON-LTR RETROLELEMENT REVERSE TRANSCRIPTASE-LIKE PROTEIN-RELATED"/>
    <property type="match status" value="1"/>
</dbReference>
<dbReference type="PANTHER" id="PTHR46890:SF48">
    <property type="entry name" value="RNA-DIRECTED DNA POLYMERASE"/>
    <property type="match status" value="1"/>
</dbReference>
<evidence type="ECO:0000313" key="2">
    <source>
        <dbReference type="Proteomes" id="UP000828251"/>
    </source>
</evidence>
<name>A0A9D3V511_9ROSI</name>
<protein>
    <recommendedName>
        <fullName evidence="3">Reverse transcriptase</fullName>
    </recommendedName>
</protein>